<dbReference type="InParanoid" id="A0A165FDI4"/>
<dbReference type="SUPFAM" id="SSF53474">
    <property type="entry name" value="alpha/beta-Hydrolases"/>
    <property type="match status" value="1"/>
</dbReference>
<dbReference type="Pfam" id="PF20434">
    <property type="entry name" value="BD-FAE"/>
    <property type="match status" value="1"/>
</dbReference>
<dbReference type="InterPro" id="IPR049492">
    <property type="entry name" value="BD-FAE-like_dom"/>
</dbReference>
<evidence type="ECO:0000313" key="4">
    <source>
        <dbReference type="EMBL" id="KZV88816.1"/>
    </source>
</evidence>
<dbReference type="AlphaFoldDB" id="A0A165FDI4"/>
<dbReference type="Gene3D" id="3.40.50.1820">
    <property type="entry name" value="alpha/beta hydrolase"/>
    <property type="match status" value="1"/>
</dbReference>
<feature type="domain" description="BD-FAE-like" evidence="3">
    <location>
        <begin position="241"/>
        <end position="413"/>
    </location>
</feature>
<dbReference type="STRING" id="1314781.A0A165FDI4"/>
<dbReference type="GO" id="GO:0004061">
    <property type="term" value="F:arylformamidase activity"/>
    <property type="evidence" value="ECO:0007669"/>
    <property type="project" value="TreeGrafter"/>
</dbReference>
<evidence type="ECO:0000256" key="1">
    <source>
        <dbReference type="ARBA" id="ARBA00022801"/>
    </source>
</evidence>
<keyword evidence="1 4" id="KW-0378">Hydrolase</keyword>
<keyword evidence="5" id="KW-1185">Reference proteome</keyword>
<evidence type="ECO:0000313" key="5">
    <source>
        <dbReference type="Proteomes" id="UP000077266"/>
    </source>
</evidence>
<gene>
    <name evidence="4" type="ORF">EXIGLDRAFT_838934</name>
</gene>
<keyword evidence="2" id="KW-0472">Membrane</keyword>
<organism evidence="4 5">
    <name type="scientific">Exidia glandulosa HHB12029</name>
    <dbReference type="NCBI Taxonomy" id="1314781"/>
    <lineage>
        <taxon>Eukaryota</taxon>
        <taxon>Fungi</taxon>
        <taxon>Dikarya</taxon>
        <taxon>Basidiomycota</taxon>
        <taxon>Agaricomycotina</taxon>
        <taxon>Agaricomycetes</taxon>
        <taxon>Auriculariales</taxon>
        <taxon>Exidiaceae</taxon>
        <taxon>Exidia</taxon>
    </lineage>
</organism>
<protein>
    <submittedName>
        <fullName evidence="4">Alpha/beta-hydrolase</fullName>
    </submittedName>
</protein>
<evidence type="ECO:0000259" key="3">
    <source>
        <dbReference type="Pfam" id="PF20434"/>
    </source>
</evidence>
<dbReference type="PANTHER" id="PTHR48081:SF33">
    <property type="entry name" value="KYNURENINE FORMAMIDASE"/>
    <property type="match status" value="1"/>
</dbReference>
<evidence type="ECO:0000256" key="2">
    <source>
        <dbReference type="SAM" id="Phobius"/>
    </source>
</evidence>
<keyword evidence="2" id="KW-0812">Transmembrane</keyword>
<dbReference type="OrthoDB" id="6495301at2759"/>
<accession>A0A165FDI4</accession>
<dbReference type="PANTHER" id="PTHR48081">
    <property type="entry name" value="AB HYDROLASE SUPERFAMILY PROTEIN C4A8.06C"/>
    <property type="match status" value="1"/>
</dbReference>
<sequence>MGTSTELEAPQYSHMRDISSASDATVVPQRNTTPEHPVRTKEPLRTSISRFIIWVFVSGGTLSLPAMVVLCFVPILGLFVLPAVACLITALVYGVSHLAYLLLAQEDAPPRRTLPFVTWSWSRCLRVDRAVFMYLREGFRLFALYVGDWFYRKIAGAKVSVKSNIHYGSPRPNMRLDVYVPLNSDGPTDANARPTIVFLPPQLRFLPRGRILFSSLGRNLASQLECIVVIPDISTYPSGGRIPQQMEDTRIVLRWVAEHVTRYGGDARKVYLAGHGQSGLLALLVPVQQAVVQARDLEELGKGKEVPNGLRDLSIYAREVLVPDIAGIIMFSGIADVDRHIIYESMQGVHNISLVRRICGPTQKTSLQHSPNHLLYASRNFDVKRRLPQKFLLIHGGLDQSVEHIQSEMMKELLRGISVTDVRLSVYEEIGHWGIILGLMGRMRGSTSRAVTNQLFAFLHD</sequence>
<dbReference type="EMBL" id="KV426089">
    <property type="protein sequence ID" value="KZV88816.1"/>
    <property type="molecule type" value="Genomic_DNA"/>
</dbReference>
<name>A0A165FDI4_EXIGL</name>
<proteinExistence type="predicted"/>
<feature type="transmembrane region" description="Helical" evidence="2">
    <location>
        <begin position="51"/>
        <end position="75"/>
    </location>
</feature>
<dbReference type="InterPro" id="IPR050300">
    <property type="entry name" value="GDXG_lipolytic_enzyme"/>
</dbReference>
<keyword evidence="2" id="KW-1133">Transmembrane helix</keyword>
<feature type="transmembrane region" description="Helical" evidence="2">
    <location>
        <begin position="81"/>
        <end position="103"/>
    </location>
</feature>
<dbReference type="InterPro" id="IPR029058">
    <property type="entry name" value="AB_hydrolase_fold"/>
</dbReference>
<dbReference type="Proteomes" id="UP000077266">
    <property type="component" value="Unassembled WGS sequence"/>
</dbReference>
<reference evidence="4 5" key="1">
    <citation type="journal article" date="2016" name="Mol. Biol. Evol.">
        <title>Comparative Genomics of Early-Diverging Mushroom-Forming Fungi Provides Insights into the Origins of Lignocellulose Decay Capabilities.</title>
        <authorList>
            <person name="Nagy L.G."/>
            <person name="Riley R."/>
            <person name="Tritt A."/>
            <person name="Adam C."/>
            <person name="Daum C."/>
            <person name="Floudas D."/>
            <person name="Sun H."/>
            <person name="Yadav J.S."/>
            <person name="Pangilinan J."/>
            <person name="Larsson K.H."/>
            <person name="Matsuura K."/>
            <person name="Barry K."/>
            <person name="Labutti K."/>
            <person name="Kuo R."/>
            <person name="Ohm R.A."/>
            <person name="Bhattacharya S.S."/>
            <person name="Shirouzu T."/>
            <person name="Yoshinaga Y."/>
            <person name="Martin F.M."/>
            <person name="Grigoriev I.V."/>
            <person name="Hibbett D.S."/>
        </authorList>
    </citation>
    <scope>NUCLEOTIDE SEQUENCE [LARGE SCALE GENOMIC DNA]</scope>
    <source>
        <strain evidence="4 5">HHB12029</strain>
    </source>
</reference>